<dbReference type="GO" id="GO:0005524">
    <property type="term" value="F:ATP binding"/>
    <property type="evidence" value="ECO:0007669"/>
    <property type="project" value="UniProtKB-UniRule"/>
</dbReference>
<dbReference type="WBParaSite" id="TMUE_2000010542.1">
    <property type="protein sequence ID" value="TMUE_2000010542.1"/>
    <property type="gene ID" value="WBGene00295539"/>
</dbReference>
<dbReference type="GO" id="GO:0019829">
    <property type="term" value="F:ATPase-coupled monoatomic cation transmembrane transporter activity"/>
    <property type="evidence" value="ECO:0007669"/>
    <property type="project" value="UniProtKB-UniRule"/>
</dbReference>
<feature type="transmembrane region" description="Helical" evidence="13">
    <location>
        <begin position="380"/>
        <end position="404"/>
    </location>
</feature>
<dbReference type="GO" id="GO:0006874">
    <property type="term" value="P:intracellular calcium ion homeostasis"/>
    <property type="evidence" value="ECO:0007669"/>
    <property type="project" value="TreeGrafter"/>
</dbReference>
<dbReference type="InterPro" id="IPR044492">
    <property type="entry name" value="P_typ_ATPase_HD_dom"/>
</dbReference>
<comment type="similarity">
    <text evidence="2 13">Belongs to the cation transport ATPase (P-type) (TC 3.A.3) family. Type V subfamily.</text>
</comment>
<feature type="transmembrane region" description="Helical" evidence="13">
    <location>
        <begin position="913"/>
        <end position="930"/>
    </location>
</feature>
<dbReference type="PRINTS" id="PR00121">
    <property type="entry name" value="NAKATPASE"/>
</dbReference>
<dbReference type="WBParaSite" id="TMUE_2000010542.2">
    <property type="protein sequence ID" value="TMUE_2000010542.2"/>
    <property type="gene ID" value="WBGene00295539"/>
</dbReference>
<feature type="transmembrane region" description="Helical" evidence="13">
    <location>
        <begin position="182"/>
        <end position="203"/>
    </location>
</feature>
<keyword evidence="10 13" id="KW-1133">Transmembrane helix</keyword>
<dbReference type="PROSITE" id="PS00154">
    <property type="entry name" value="ATPASE_E1_E2"/>
    <property type="match status" value="1"/>
</dbReference>
<feature type="transmembrane region" description="Helical" evidence="13">
    <location>
        <begin position="36"/>
        <end position="54"/>
    </location>
</feature>
<dbReference type="InterPro" id="IPR023299">
    <property type="entry name" value="ATPase_P-typ_cyto_dom_N"/>
</dbReference>
<feature type="transmembrane region" description="Helical" evidence="13">
    <location>
        <begin position="416"/>
        <end position="439"/>
    </location>
</feature>
<dbReference type="PANTHER" id="PTHR45630">
    <property type="entry name" value="CATION-TRANSPORTING ATPASE-RELATED"/>
    <property type="match status" value="1"/>
</dbReference>
<dbReference type="SFLD" id="SFLDS00003">
    <property type="entry name" value="Haloacid_Dehalogenase"/>
    <property type="match status" value="1"/>
</dbReference>
<reference evidence="17" key="2">
    <citation type="submission" date="2014-03" db="EMBL/GenBank/DDBJ databases">
        <title>The whipworm genome and dual-species transcriptomics of an intimate host-pathogen interaction.</title>
        <authorList>
            <person name="Foth B.J."/>
            <person name="Tsai I.J."/>
            <person name="Reid A.J."/>
            <person name="Bancroft A.J."/>
            <person name="Nichol S."/>
            <person name="Tracey A."/>
            <person name="Holroyd N."/>
            <person name="Cotton J.A."/>
            <person name="Stanley E.J."/>
            <person name="Zarowiecki M."/>
            <person name="Liu J.Z."/>
            <person name="Huckvale T."/>
            <person name="Cooper P.J."/>
            <person name="Grencis R.K."/>
            <person name="Berriman M."/>
        </authorList>
    </citation>
    <scope>NUCLEOTIDE SEQUENCE [LARGE SCALE GENOMIC DNA]</scope>
    <source>
        <strain evidence="17">Edinburgh</strain>
    </source>
</reference>
<dbReference type="GO" id="GO:0046872">
    <property type="term" value="F:metal ion binding"/>
    <property type="evidence" value="ECO:0007669"/>
    <property type="project" value="UniProtKB-UniRule"/>
</dbReference>
<keyword evidence="7 13" id="KW-0067">ATP-binding</keyword>
<dbReference type="InterPro" id="IPR059000">
    <property type="entry name" value="ATPase_P-type_domA"/>
</dbReference>
<keyword evidence="5 13" id="KW-0479">Metal-binding</keyword>
<feature type="transmembrane region" description="Helical" evidence="13">
    <location>
        <begin position="209"/>
        <end position="227"/>
    </location>
</feature>
<dbReference type="Pfam" id="PF12409">
    <property type="entry name" value="P5-ATPase"/>
    <property type="match status" value="1"/>
</dbReference>
<keyword evidence="8 13" id="KW-0460">Magnesium</keyword>
<evidence type="ECO:0000256" key="2">
    <source>
        <dbReference type="ARBA" id="ARBA00006000"/>
    </source>
</evidence>
<dbReference type="Proteomes" id="UP000046395">
    <property type="component" value="Unassembled WGS sequence"/>
</dbReference>
<dbReference type="InterPro" id="IPR018303">
    <property type="entry name" value="ATPase_P-typ_P_site"/>
</dbReference>
<dbReference type="Gene3D" id="3.40.1110.10">
    <property type="entry name" value="Calcium-transporting ATPase, cytoplasmic domain N"/>
    <property type="match status" value="1"/>
</dbReference>
<dbReference type="Gene3D" id="3.40.50.1000">
    <property type="entry name" value="HAD superfamily/HAD-like"/>
    <property type="match status" value="2"/>
</dbReference>
<evidence type="ECO:0000256" key="10">
    <source>
        <dbReference type="ARBA" id="ARBA00022989"/>
    </source>
</evidence>
<dbReference type="STRING" id="70415.A0A5S6QUH3"/>
<evidence type="ECO:0000259" key="16">
    <source>
        <dbReference type="Pfam" id="PF12409"/>
    </source>
</evidence>
<dbReference type="WBParaSite" id="TMUE_2000010542.4">
    <property type="protein sequence ID" value="TMUE_2000010542.4"/>
    <property type="gene ID" value="WBGene00295539"/>
</dbReference>
<evidence type="ECO:0000256" key="8">
    <source>
        <dbReference type="ARBA" id="ARBA00022842"/>
    </source>
</evidence>
<dbReference type="AlphaFoldDB" id="A0A5S6QUH3"/>
<keyword evidence="6 13" id="KW-0547">Nucleotide-binding</keyword>
<dbReference type="SUPFAM" id="SSF81665">
    <property type="entry name" value="Calcium ATPase, transmembrane domain M"/>
    <property type="match status" value="1"/>
</dbReference>
<dbReference type="InterPro" id="IPR023298">
    <property type="entry name" value="ATPase_P-typ_TM_dom_sf"/>
</dbReference>
<keyword evidence="11 13" id="KW-0472">Membrane</keyword>
<dbReference type="GO" id="GO:0016887">
    <property type="term" value="F:ATP hydrolysis activity"/>
    <property type="evidence" value="ECO:0007669"/>
    <property type="project" value="InterPro"/>
</dbReference>
<dbReference type="Pfam" id="PF00122">
    <property type="entry name" value="E1-E2_ATPase"/>
    <property type="match status" value="1"/>
</dbReference>
<evidence type="ECO:0000259" key="15">
    <source>
        <dbReference type="Pfam" id="PF00690"/>
    </source>
</evidence>
<dbReference type="WBParaSite" id="TMUE_2000010542.3">
    <property type="protein sequence ID" value="TMUE_2000010542.3"/>
    <property type="gene ID" value="WBGene00295539"/>
</dbReference>
<reference evidence="17" key="1">
    <citation type="submission" date="2013-11" db="EMBL/GenBank/DDBJ databases">
        <authorList>
            <person name="Aslett M."/>
        </authorList>
    </citation>
    <scope>NUCLEOTIDE SEQUENCE [LARGE SCALE GENOMIC DNA]</scope>
    <source>
        <strain evidence="17">Edinburgh</strain>
    </source>
</reference>
<organism evidence="17 18">
    <name type="scientific">Trichuris muris</name>
    <name type="common">Mouse whipworm</name>
    <dbReference type="NCBI Taxonomy" id="70415"/>
    <lineage>
        <taxon>Eukaryota</taxon>
        <taxon>Metazoa</taxon>
        <taxon>Ecdysozoa</taxon>
        <taxon>Nematoda</taxon>
        <taxon>Enoplea</taxon>
        <taxon>Dorylaimia</taxon>
        <taxon>Trichinellida</taxon>
        <taxon>Trichuridae</taxon>
        <taxon>Trichuris</taxon>
    </lineage>
</organism>
<dbReference type="SFLD" id="SFLDF00027">
    <property type="entry name" value="p-type_atpase"/>
    <property type="match status" value="1"/>
</dbReference>
<dbReference type="EC" id="7.2.2.-" evidence="13"/>
<keyword evidence="9 13" id="KW-1278">Translocase</keyword>
<dbReference type="FunFam" id="1.20.1110.10:FF:000023">
    <property type="entry name" value="Cation-transporting ATPase"/>
    <property type="match status" value="1"/>
</dbReference>
<dbReference type="PANTHER" id="PTHR45630:SF8">
    <property type="entry name" value="CATION-TRANSPORTING ATPASE"/>
    <property type="match status" value="1"/>
</dbReference>
<feature type="transmembrane region" description="Helical" evidence="13">
    <location>
        <begin position="1070"/>
        <end position="1091"/>
    </location>
</feature>
<dbReference type="GO" id="GO:0016020">
    <property type="term" value="C:membrane"/>
    <property type="evidence" value="ECO:0007669"/>
    <property type="project" value="UniProtKB-SubCell"/>
</dbReference>
<dbReference type="PRINTS" id="PR00119">
    <property type="entry name" value="CATATPASE"/>
</dbReference>
<feature type="domain" description="P-type ATPase A" evidence="14">
    <location>
        <begin position="245"/>
        <end position="366"/>
    </location>
</feature>
<feature type="transmembrane region" description="Helical" evidence="13">
    <location>
        <begin position="885"/>
        <end position="907"/>
    </location>
</feature>
<evidence type="ECO:0000256" key="5">
    <source>
        <dbReference type="ARBA" id="ARBA00022723"/>
    </source>
</evidence>
<dbReference type="GO" id="GO:0015203">
    <property type="term" value="F:polyamine transmembrane transporter activity"/>
    <property type="evidence" value="ECO:0007669"/>
    <property type="project" value="TreeGrafter"/>
</dbReference>
<feature type="transmembrane region" description="Helical" evidence="13">
    <location>
        <begin position="1029"/>
        <end position="1050"/>
    </location>
</feature>
<evidence type="ECO:0000256" key="11">
    <source>
        <dbReference type="ARBA" id="ARBA00023136"/>
    </source>
</evidence>
<evidence type="ECO:0000256" key="9">
    <source>
        <dbReference type="ARBA" id="ARBA00022967"/>
    </source>
</evidence>
<keyword evidence="3" id="KW-0597">Phosphoprotein</keyword>
<dbReference type="FunFam" id="3.40.50.1000:FF:000068">
    <property type="entry name" value="Cation-transporting ATPase"/>
    <property type="match status" value="1"/>
</dbReference>
<dbReference type="SUPFAM" id="SSF81653">
    <property type="entry name" value="Calcium ATPase, transduction domain A"/>
    <property type="match status" value="1"/>
</dbReference>
<dbReference type="NCBIfam" id="TIGR01494">
    <property type="entry name" value="ATPase_P-type"/>
    <property type="match status" value="2"/>
</dbReference>
<dbReference type="Pfam" id="PF00690">
    <property type="entry name" value="Cation_ATPase_N"/>
    <property type="match status" value="1"/>
</dbReference>
<feature type="transmembrane region" description="Helical" evidence="13">
    <location>
        <begin position="951"/>
        <end position="975"/>
    </location>
</feature>
<feature type="domain" description="Cation-transporting P-type ATPase N-terminal" evidence="15">
    <location>
        <begin position="156"/>
        <end position="202"/>
    </location>
</feature>
<dbReference type="InterPro" id="IPR001757">
    <property type="entry name" value="P_typ_ATPase"/>
</dbReference>
<name>A0A5S6QUH3_TRIMR</name>
<accession>A0A5S6QUH3</accession>
<evidence type="ECO:0000256" key="6">
    <source>
        <dbReference type="ARBA" id="ARBA00022741"/>
    </source>
</evidence>
<dbReference type="InterPro" id="IPR047819">
    <property type="entry name" value="P5A-ATPase_N"/>
</dbReference>
<comment type="subcellular location">
    <subcellularLocation>
        <location evidence="1 13">Membrane</location>
        <topology evidence="1 13">Multi-pass membrane protein</topology>
    </subcellularLocation>
</comment>
<sequence length="1169" mass="130312">MGVPLATVGRTAGVAVEIEDRNEVLLWGYSFSRWKAILTAVLSVLTFGLFPLLLHWKPVLFVKFLCSGSPLESAGIVLLRDDSHRWTLRRVYTIRRGGGYLMLEAGGAVVERHCMRYFTYRKRTFVWSAELNRFFILTGFDQKISLHEMHNHVGWTCEYVDRLAATYGPNEINIQLKSPLQLLLTQAVNPFYIFQLFSVAIWFSDTYYYYASIIVVLSIVSLFVDVYQIRKNQLALHNSIHKMDFVEVIRDGNVVTVPSTNLVPGDVIVIPNVGCVMTCDAVLIAGNCMLNESGLTGESMPVTKTPLPHTSAYASQMVYEEQYHAKHTLYCGTEVLQTRYYPTQLVKAVVTRTGFNTQKGSLVRSIMYPKPVDFAFTKDLFRFLCVLALMASVGMVYTIVLMGIRGINILKIFVRALDLITICVPPALPAAMTIGIIAAESRLKRRLVYCISPNTLNTCGGINVVCFDKTGTLTEDGLNFLGVISRSDHRPFTGDLEDVNKGSATDGIVRCMASCHSLTRIEGKLVGDPLDLIMFNQSGWMLEEPAINETARFDTLVPTLVYTPERGCEIGILKQFPFSSNLQRMSVLTRELNSSDIVVYCKGAPETLVNLCTANSVPQDYESTLSSYTRKGFRVLAVASRRFDCGFIKTNQLTREQIECELDFLGLLVMDNRLKPETRPVISTLKKAGIRSVMVTGDNILTAACVARECAIVDPSLPLYFVECVRVEGGMEIRLCAEEGSVQMYPTAPSKLDATGMKSVLVQLERNCTKRTYELAISGKMIDAFYKYFPHLVPKLVCTCNVFARMSPEQKTQLVNTLQEMDYTVAMCGDGANDCGALKAAHAGISLSGAEASIASPFTSKKPNIECVIDVIREGRAALTTSFGVFKYMAGYSLTQFLSVCLLYWMGTNMADFQFLFIDGALITMFSVFFGRTEACDTLSSKPPPVRILSVASVASLFLQLLLMLTFQVTLFIYITTQPWFVHHTYSLVGEVYPSYRASSVFLISIFQYIILVVVYSKSYPYRKTILHNRLLSAWIAVSVFLCTAITVVPPQFAVELLLLKVPADLRFRLFVVVLAGVNFVVCLLTENLIVDLAIPKLMRRFRCGDQPTPRYRQELEQAGNGIAWLEVSKKLEGNDGLPVVKQQSNASPTGGRGGETELLYQLECIRKL</sequence>
<feature type="transmembrane region" description="Helical" evidence="13">
    <location>
        <begin position="995"/>
        <end position="1017"/>
    </location>
</feature>
<evidence type="ECO:0000256" key="12">
    <source>
        <dbReference type="ARBA" id="ARBA00049360"/>
    </source>
</evidence>
<dbReference type="SUPFAM" id="SSF56784">
    <property type="entry name" value="HAD-like"/>
    <property type="match status" value="1"/>
</dbReference>
<protein>
    <recommendedName>
        <fullName evidence="13">Cation-transporting ATPase</fullName>
        <ecNumber evidence="13">7.2.2.-</ecNumber>
    </recommendedName>
</protein>
<dbReference type="InterPro" id="IPR023214">
    <property type="entry name" value="HAD_sf"/>
</dbReference>
<dbReference type="SFLD" id="SFLDG00002">
    <property type="entry name" value="C1.7:_P-type_atpase_like"/>
    <property type="match status" value="1"/>
</dbReference>
<evidence type="ECO:0000259" key="14">
    <source>
        <dbReference type="Pfam" id="PF00122"/>
    </source>
</evidence>
<evidence type="ECO:0000256" key="1">
    <source>
        <dbReference type="ARBA" id="ARBA00004141"/>
    </source>
</evidence>
<dbReference type="Gene3D" id="2.70.150.10">
    <property type="entry name" value="Calcium-transporting ATPase, cytoplasmic transduction domain A"/>
    <property type="match status" value="1"/>
</dbReference>
<reference evidence="18" key="3">
    <citation type="submission" date="2019-12" db="UniProtKB">
        <authorList>
            <consortium name="WormBaseParasite"/>
        </authorList>
    </citation>
    <scope>IDENTIFICATION</scope>
</reference>
<comment type="catalytic activity">
    <reaction evidence="12 13">
        <text>ATP + H2O = ADP + phosphate + H(+)</text>
        <dbReference type="Rhea" id="RHEA:13065"/>
        <dbReference type="ChEBI" id="CHEBI:15377"/>
        <dbReference type="ChEBI" id="CHEBI:15378"/>
        <dbReference type="ChEBI" id="CHEBI:30616"/>
        <dbReference type="ChEBI" id="CHEBI:43474"/>
        <dbReference type="ChEBI" id="CHEBI:456216"/>
    </reaction>
</comment>
<dbReference type="InterPro" id="IPR004014">
    <property type="entry name" value="ATPase_P-typ_cation-transptr_N"/>
</dbReference>
<evidence type="ECO:0000256" key="4">
    <source>
        <dbReference type="ARBA" id="ARBA00022692"/>
    </source>
</evidence>
<evidence type="ECO:0000256" key="3">
    <source>
        <dbReference type="ARBA" id="ARBA00022553"/>
    </source>
</evidence>
<feature type="domain" description="P5B-type ATPase N-terminal" evidence="16">
    <location>
        <begin position="22"/>
        <end position="93"/>
    </location>
</feature>
<dbReference type="Pfam" id="PF13246">
    <property type="entry name" value="Cation_ATPase"/>
    <property type="match status" value="1"/>
</dbReference>
<dbReference type="GO" id="GO:0140358">
    <property type="term" value="F:P-type transmembrane transporter activity"/>
    <property type="evidence" value="ECO:0007669"/>
    <property type="project" value="InterPro"/>
</dbReference>
<proteinExistence type="inferred from homology"/>
<dbReference type="SUPFAM" id="SSF81660">
    <property type="entry name" value="Metal cation-transporting ATPase, ATP-binding domain N"/>
    <property type="match status" value="1"/>
</dbReference>
<evidence type="ECO:0000256" key="13">
    <source>
        <dbReference type="RuleBase" id="RU362082"/>
    </source>
</evidence>
<keyword evidence="4 13" id="KW-0812">Transmembrane</keyword>
<evidence type="ECO:0000256" key="7">
    <source>
        <dbReference type="ARBA" id="ARBA00022840"/>
    </source>
</evidence>
<evidence type="ECO:0000313" key="18">
    <source>
        <dbReference type="WBParaSite" id="TMUE_2000010542.1"/>
    </source>
</evidence>
<evidence type="ECO:0000313" key="17">
    <source>
        <dbReference type="Proteomes" id="UP000046395"/>
    </source>
</evidence>
<dbReference type="InterPro" id="IPR008250">
    <property type="entry name" value="ATPase_P-typ_transduc_dom_A_sf"/>
</dbReference>
<keyword evidence="17" id="KW-1185">Reference proteome</keyword>
<dbReference type="Gene3D" id="1.20.1110.10">
    <property type="entry name" value="Calcium-transporting ATPase, transmembrane domain"/>
    <property type="match status" value="1"/>
</dbReference>
<dbReference type="InterPro" id="IPR006544">
    <property type="entry name" value="P-type_TPase_V"/>
</dbReference>
<dbReference type="NCBIfam" id="TIGR01657">
    <property type="entry name" value="P-ATPase-V"/>
    <property type="match status" value="1"/>
</dbReference>
<dbReference type="InterPro" id="IPR036412">
    <property type="entry name" value="HAD-like_sf"/>
</dbReference>